<name>A0A7U2FAQ3_PHANO</name>
<gene>
    <name evidence="3" type="ORF">JI435_047870</name>
</gene>
<feature type="chain" id="PRO_5034327429" description="Cell wall protein" evidence="2">
    <location>
        <begin position="19"/>
        <end position="152"/>
    </location>
</feature>
<evidence type="ECO:0008006" key="5">
    <source>
        <dbReference type="Google" id="ProtNLM"/>
    </source>
</evidence>
<dbReference type="EMBL" id="CP069035">
    <property type="protein sequence ID" value="QRD01801.1"/>
    <property type="molecule type" value="Genomic_DNA"/>
</dbReference>
<reference evidence="4" key="1">
    <citation type="journal article" date="2021" name="BMC Genomics">
        <title>Chromosome-level genome assembly and manually-curated proteome of model necrotroph Parastagonospora nodorum Sn15 reveals a genome-wide trove of candidate effector homologs, and redundancy of virulence-related functions within an accessory chromosome.</title>
        <authorList>
            <person name="Bertazzoni S."/>
            <person name="Jones D.A.B."/>
            <person name="Phan H.T."/>
            <person name="Tan K.-C."/>
            <person name="Hane J.K."/>
        </authorList>
    </citation>
    <scope>NUCLEOTIDE SEQUENCE [LARGE SCALE GENOMIC DNA]</scope>
    <source>
        <strain evidence="4">SN15 / ATCC MYA-4574 / FGSC 10173)</strain>
    </source>
</reference>
<protein>
    <recommendedName>
        <fullName evidence="5">Cell wall protein</fullName>
    </recommendedName>
</protein>
<feature type="compositionally biased region" description="Gly residues" evidence="1">
    <location>
        <begin position="63"/>
        <end position="75"/>
    </location>
</feature>
<proteinExistence type="predicted"/>
<dbReference type="KEGG" id="pno:SNOG_04787"/>
<keyword evidence="4" id="KW-1185">Reference proteome</keyword>
<keyword evidence="2" id="KW-0732">Signal</keyword>
<sequence length="152" mass="14887">MPSFTTLITLLLAGSAFALPTPQLAGEGAALNSIFSSTDNGIGYAIKNAEQNLAKNVAQLKGSTGGATTGAGGAGAPPPPGPGPHRRQLDKISDGFQTLSEAAGLGDATKALTQALDEIDGSSTSGAANLGAEIGSAEKSTLISLGKAVPRA</sequence>
<evidence type="ECO:0000313" key="4">
    <source>
        <dbReference type="Proteomes" id="UP000663193"/>
    </source>
</evidence>
<dbReference type="AlphaFoldDB" id="A0A7U2FAQ3"/>
<feature type="region of interest" description="Disordered" evidence="1">
    <location>
        <begin position="60"/>
        <end position="90"/>
    </location>
</feature>
<dbReference type="Proteomes" id="UP000663193">
    <property type="component" value="Chromosome 13"/>
</dbReference>
<dbReference type="OrthoDB" id="3521820at2759"/>
<evidence type="ECO:0000256" key="1">
    <source>
        <dbReference type="SAM" id="MobiDB-lite"/>
    </source>
</evidence>
<feature type="signal peptide" evidence="2">
    <location>
        <begin position="1"/>
        <end position="18"/>
    </location>
</feature>
<dbReference type="OMA" id="RMTKMAK"/>
<evidence type="ECO:0000313" key="3">
    <source>
        <dbReference type="EMBL" id="QRD01801.1"/>
    </source>
</evidence>
<accession>A0A7U2FAQ3</accession>
<evidence type="ECO:0000256" key="2">
    <source>
        <dbReference type="SAM" id="SignalP"/>
    </source>
</evidence>
<dbReference type="VEuPathDB" id="FungiDB:JI435_047870"/>
<organism evidence="3 4">
    <name type="scientific">Phaeosphaeria nodorum (strain SN15 / ATCC MYA-4574 / FGSC 10173)</name>
    <name type="common">Glume blotch fungus</name>
    <name type="synonym">Parastagonospora nodorum</name>
    <dbReference type="NCBI Taxonomy" id="321614"/>
    <lineage>
        <taxon>Eukaryota</taxon>
        <taxon>Fungi</taxon>
        <taxon>Dikarya</taxon>
        <taxon>Ascomycota</taxon>
        <taxon>Pezizomycotina</taxon>
        <taxon>Dothideomycetes</taxon>
        <taxon>Pleosporomycetidae</taxon>
        <taxon>Pleosporales</taxon>
        <taxon>Pleosporineae</taxon>
        <taxon>Phaeosphaeriaceae</taxon>
        <taxon>Parastagonospora</taxon>
    </lineage>
</organism>
<dbReference type="RefSeq" id="XP_001795199.1">
    <property type="nucleotide sequence ID" value="XM_001795147.1"/>
</dbReference>